<dbReference type="Proteomes" id="UP001144673">
    <property type="component" value="Chromosome 1"/>
</dbReference>
<evidence type="ECO:0000313" key="8">
    <source>
        <dbReference type="Proteomes" id="UP001144673"/>
    </source>
</evidence>
<evidence type="ECO:0000256" key="5">
    <source>
        <dbReference type="SAM" id="MobiDB-lite"/>
    </source>
</evidence>
<sequence>MDQRPKNLFGPDTPCNLDNCPVEWSMFGYRPSLAANVVFLVLFALIGAVHTYFGVRWRSWGFMTGMLLGCVAEILGYVGRIMMWHDPFSYYGFMIQIICLTIAPVFFTASIYVTLSKTIRYFAADLSRVKPQLFYWVFIPFDVVCLVLQAIGGALSTTQHDGRRTGVNISMAGLILQVIVIALFMVAFSDYMIRLARSGRARSELRAWRSVAFFGGLVAACVFILTRCVYRVAELQDGYAGKLFREETPFIVLEGVMVVLAGIALMFGSPGLVFDKPAVKNGAAMRGKHSPSDSEEGMSMGGYQGERFTGSAGPSGAERV</sequence>
<comment type="subcellular location">
    <subcellularLocation>
        <location evidence="1">Membrane</location>
        <topology evidence="1">Multi-pass membrane protein</topology>
    </subcellularLocation>
</comment>
<evidence type="ECO:0000256" key="3">
    <source>
        <dbReference type="ARBA" id="ARBA00022989"/>
    </source>
</evidence>
<dbReference type="Pfam" id="PF04479">
    <property type="entry name" value="RTA1"/>
    <property type="match status" value="1"/>
</dbReference>
<feature type="region of interest" description="Disordered" evidence="5">
    <location>
        <begin position="284"/>
        <end position="320"/>
    </location>
</feature>
<organism evidence="7 8">
    <name type="scientific">Akanthomyces muscarius</name>
    <name type="common">Entomopathogenic fungus</name>
    <name type="synonym">Lecanicillium muscarium</name>
    <dbReference type="NCBI Taxonomy" id="2231603"/>
    <lineage>
        <taxon>Eukaryota</taxon>
        <taxon>Fungi</taxon>
        <taxon>Dikarya</taxon>
        <taxon>Ascomycota</taxon>
        <taxon>Pezizomycotina</taxon>
        <taxon>Sordariomycetes</taxon>
        <taxon>Hypocreomycetidae</taxon>
        <taxon>Hypocreales</taxon>
        <taxon>Cordycipitaceae</taxon>
        <taxon>Akanthomyces</taxon>
    </lineage>
</organism>
<evidence type="ECO:0008006" key="9">
    <source>
        <dbReference type="Google" id="ProtNLM"/>
    </source>
</evidence>
<keyword evidence="4 6" id="KW-0472">Membrane</keyword>
<dbReference type="InterPro" id="IPR007568">
    <property type="entry name" value="RTA1"/>
</dbReference>
<feature type="transmembrane region" description="Helical" evidence="6">
    <location>
        <begin position="250"/>
        <end position="268"/>
    </location>
</feature>
<gene>
    <name evidence="7" type="ORF">LMH87_007165</name>
</gene>
<dbReference type="GO" id="GO:0005886">
    <property type="term" value="C:plasma membrane"/>
    <property type="evidence" value="ECO:0007669"/>
    <property type="project" value="TreeGrafter"/>
</dbReference>
<feature type="transmembrane region" description="Helical" evidence="6">
    <location>
        <begin position="59"/>
        <end position="78"/>
    </location>
</feature>
<keyword evidence="3 6" id="KW-1133">Transmembrane helix</keyword>
<comment type="caution">
    <text evidence="7">The sequence shown here is derived from an EMBL/GenBank/DDBJ whole genome shotgun (WGS) entry which is preliminary data.</text>
</comment>
<dbReference type="PANTHER" id="PTHR31465:SF9">
    <property type="entry name" value="SPHINGOID LONG-CHAIN BASE TRANSPORTER RSB1"/>
    <property type="match status" value="1"/>
</dbReference>
<evidence type="ECO:0000256" key="1">
    <source>
        <dbReference type="ARBA" id="ARBA00004141"/>
    </source>
</evidence>
<proteinExistence type="predicted"/>
<dbReference type="GeneID" id="80894324"/>
<dbReference type="AlphaFoldDB" id="A0A9W8UTI1"/>
<dbReference type="KEGG" id="amus:LMH87_007165"/>
<evidence type="ECO:0000256" key="4">
    <source>
        <dbReference type="ARBA" id="ARBA00023136"/>
    </source>
</evidence>
<reference evidence="7" key="1">
    <citation type="journal article" date="2023" name="Access Microbiol">
        <title>De-novo genome assembly for Akanthomyces muscarius, a biocontrol agent of insect agricultural pests.</title>
        <authorList>
            <person name="Erdos Z."/>
            <person name="Studholme D.J."/>
            <person name="Raymond B."/>
            <person name="Sharma M."/>
        </authorList>
    </citation>
    <scope>NUCLEOTIDE SEQUENCE</scope>
    <source>
        <strain evidence="7">Ve6</strain>
    </source>
</reference>
<feature type="transmembrane region" description="Helical" evidence="6">
    <location>
        <begin position="167"/>
        <end position="188"/>
    </location>
</feature>
<feature type="transmembrane region" description="Helical" evidence="6">
    <location>
        <begin position="208"/>
        <end position="230"/>
    </location>
</feature>
<evidence type="ECO:0000256" key="2">
    <source>
        <dbReference type="ARBA" id="ARBA00022692"/>
    </source>
</evidence>
<evidence type="ECO:0000313" key="7">
    <source>
        <dbReference type="EMBL" id="KAJ4165535.1"/>
    </source>
</evidence>
<protein>
    <recommendedName>
        <fullName evidence="9">Sphingoid long-chain base transporter RSB1</fullName>
    </recommendedName>
</protein>
<dbReference type="PANTHER" id="PTHR31465">
    <property type="entry name" value="PROTEIN RTA1-RELATED"/>
    <property type="match status" value="1"/>
</dbReference>
<dbReference type="EMBL" id="JAJHUN010000001">
    <property type="protein sequence ID" value="KAJ4165535.1"/>
    <property type="molecule type" value="Genomic_DNA"/>
</dbReference>
<feature type="transmembrane region" description="Helical" evidence="6">
    <location>
        <begin position="33"/>
        <end position="53"/>
    </location>
</feature>
<accession>A0A9W8UTI1</accession>
<keyword evidence="8" id="KW-1185">Reference proteome</keyword>
<name>A0A9W8UTI1_AKAMU</name>
<dbReference type="GO" id="GO:0000324">
    <property type="term" value="C:fungal-type vacuole"/>
    <property type="evidence" value="ECO:0007669"/>
    <property type="project" value="TreeGrafter"/>
</dbReference>
<feature type="transmembrane region" description="Helical" evidence="6">
    <location>
        <begin position="133"/>
        <end position="155"/>
    </location>
</feature>
<dbReference type="RefSeq" id="XP_056060450.1">
    <property type="nucleotide sequence ID" value="XM_056192208.1"/>
</dbReference>
<evidence type="ECO:0000256" key="6">
    <source>
        <dbReference type="SAM" id="Phobius"/>
    </source>
</evidence>
<keyword evidence="2 6" id="KW-0812">Transmembrane</keyword>
<feature type="transmembrane region" description="Helical" evidence="6">
    <location>
        <begin position="90"/>
        <end position="113"/>
    </location>
</feature>